<evidence type="ECO:0000256" key="1">
    <source>
        <dbReference type="ARBA" id="ARBA00004141"/>
    </source>
</evidence>
<dbReference type="Pfam" id="PF02080">
    <property type="entry name" value="TrkA_C"/>
    <property type="match status" value="1"/>
</dbReference>
<keyword evidence="2" id="KW-0813">Transport</keyword>
<dbReference type="Proteomes" id="UP000755551">
    <property type="component" value="Unassembled WGS sequence"/>
</dbReference>
<feature type="domain" description="RCK C-terminal" evidence="9">
    <location>
        <begin position="1"/>
        <end position="74"/>
    </location>
</feature>
<protein>
    <submittedName>
        <fullName evidence="10">Anion permease</fullName>
    </submittedName>
</protein>
<evidence type="ECO:0000256" key="6">
    <source>
        <dbReference type="ARBA" id="ARBA00023136"/>
    </source>
</evidence>
<evidence type="ECO:0000256" key="2">
    <source>
        <dbReference type="ARBA" id="ARBA00022448"/>
    </source>
</evidence>
<dbReference type="InterPro" id="IPR006037">
    <property type="entry name" value="RCK_C"/>
</dbReference>
<feature type="domain" description="RCK C-terminal" evidence="9">
    <location>
        <begin position="103"/>
        <end position="187"/>
    </location>
</feature>
<feature type="compositionally biased region" description="Low complexity" evidence="7">
    <location>
        <begin position="84"/>
        <end position="94"/>
    </location>
</feature>
<evidence type="ECO:0000313" key="11">
    <source>
        <dbReference type="Proteomes" id="UP000755551"/>
    </source>
</evidence>
<keyword evidence="5 8" id="KW-1133">Transmembrane helix</keyword>
<evidence type="ECO:0000256" key="7">
    <source>
        <dbReference type="SAM" id="MobiDB-lite"/>
    </source>
</evidence>
<sequence length="395" mass="41398">MGAYEVRVPDDSKVVGMSLHAVESELEDALIVGLIRNNVHMHAPAPNRRIRQGDILVVEADVESLSGMLSALGLALEEADNTAEDGTGTTTVTHTDVEQPPPDSTAEHQGDGLSLMELVVRTESPLQGRSARGIQLRERYGVNLLALSREGSRFNARLQTLKIRPGDLLLVQGTEGALNEFAADSNCIPLAERELRLPEPGQALKASLIMLASVGAAAFSLLPTAIAFAAGVLASMALRTLPLRSVYTAIDWPVIVLLGALMPVAAVMESSGTAQLISESLLQHVAQGSSLVAIALILVLTMLISSVVNNAATAAAMCPIALGTAASLGVNADAFLMAVAIGASCAFLTPIGHQNNTLILGPGGFRFGDYWRLGLPVSLIVVGVSLPLLLYVWPL</sequence>
<keyword evidence="3 8" id="KW-0812">Transmembrane</keyword>
<dbReference type="InterPro" id="IPR004680">
    <property type="entry name" value="Cit_transptr-like_dom"/>
</dbReference>
<proteinExistence type="predicted"/>
<evidence type="ECO:0000256" key="8">
    <source>
        <dbReference type="SAM" id="Phobius"/>
    </source>
</evidence>
<gene>
    <name evidence="10" type="ORF">KTN04_14235</name>
</gene>
<keyword evidence="11" id="KW-1185">Reference proteome</keyword>
<keyword evidence="4" id="KW-0677">Repeat</keyword>
<feature type="transmembrane region" description="Helical" evidence="8">
    <location>
        <begin position="208"/>
        <end position="234"/>
    </location>
</feature>
<dbReference type="InterPro" id="IPR051679">
    <property type="entry name" value="DASS-Related_Transporters"/>
</dbReference>
<evidence type="ECO:0000256" key="4">
    <source>
        <dbReference type="ARBA" id="ARBA00022737"/>
    </source>
</evidence>
<feature type="region of interest" description="Disordered" evidence="7">
    <location>
        <begin position="81"/>
        <end position="110"/>
    </location>
</feature>
<reference evidence="10 11" key="1">
    <citation type="submission" date="2021-06" db="EMBL/GenBank/DDBJ databases">
        <title>Bacterium isolated from marine sediment.</title>
        <authorList>
            <person name="Zhu K.-L."/>
            <person name="Du Z.-J."/>
            <person name="Liang Q.-Y."/>
        </authorList>
    </citation>
    <scope>NUCLEOTIDE SEQUENCE [LARGE SCALE GENOMIC DNA]</scope>
    <source>
        <strain evidence="10 11">A346</strain>
    </source>
</reference>
<accession>A0ABS6ME46</accession>
<evidence type="ECO:0000259" key="9">
    <source>
        <dbReference type="PROSITE" id="PS51202"/>
    </source>
</evidence>
<dbReference type="PANTHER" id="PTHR43652:SF2">
    <property type="entry name" value="BASIC AMINO ACID ANTIPORTER YFCC-RELATED"/>
    <property type="match status" value="1"/>
</dbReference>
<keyword evidence="6 8" id="KW-0472">Membrane</keyword>
<evidence type="ECO:0000256" key="3">
    <source>
        <dbReference type="ARBA" id="ARBA00022692"/>
    </source>
</evidence>
<evidence type="ECO:0000313" key="10">
    <source>
        <dbReference type="EMBL" id="MBV0934495.1"/>
    </source>
</evidence>
<dbReference type="PANTHER" id="PTHR43652">
    <property type="entry name" value="BASIC AMINO ACID ANTIPORTER YFCC-RELATED"/>
    <property type="match status" value="1"/>
</dbReference>
<feature type="transmembrane region" description="Helical" evidence="8">
    <location>
        <begin position="334"/>
        <end position="352"/>
    </location>
</feature>
<feature type="transmembrane region" description="Helical" evidence="8">
    <location>
        <begin position="285"/>
        <end position="304"/>
    </location>
</feature>
<name>A0ABS6ME46_9GAMM</name>
<feature type="transmembrane region" description="Helical" evidence="8">
    <location>
        <begin position="373"/>
        <end position="393"/>
    </location>
</feature>
<dbReference type="EMBL" id="JAHQZT010000026">
    <property type="protein sequence ID" value="MBV0934495.1"/>
    <property type="molecule type" value="Genomic_DNA"/>
</dbReference>
<comment type="subcellular location">
    <subcellularLocation>
        <location evidence="1">Membrane</location>
        <topology evidence="1">Multi-pass membrane protein</topology>
    </subcellularLocation>
</comment>
<dbReference type="Pfam" id="PF03600">
    <property type="entry name" value="CitMHS"/>
    <property type="match status" value="1"/>
</dbReference>
<feature type="transmembrane region" description="Helical" evidence="8">
    <location>
        <begin position="246"/>
        <end position="265"/>
    </location>
</feature>
<dbReference type="PROSITE" id="PS51202">
    <property type="entry name" value="RCK_C"/>
    <property type="match status" value="2"/>
</dbReference>
<organism evidence="10 11">
    <name type="scientific">Marinobacterium weihaiense</name>
    <dbReference type="NCBI Taxonomy" id="2851016"/>
    <lineage>
        <taxon>Bacteria</taxon>
        <taxon>Pseudomonadati</taxon>
        <taxon>Pseudomonadota</taxon>
        <taxon>Gammaproteobacteria</taxon>
        <taxon>Oceanospirillales</taxon>
        <taxon>Oceanospirillaceae</taxon>
        <taxon>Marinobacterium</taxon>
    </lineage>
</organism>
<comment type="caution">
    <text evidence="10">The sequence shown here is derived from an EMBL/GenBank/DDBJ whole genome shotgun (WGS) entry which is preliminary data.</text>
</comment>
<evidence type="ECO:0000256" key="5">
    <source>
        <dbReference type="ARBA" id="ARBA00022989"/>
    </source>
</evidence>